<keyword evidence="2" id="KW-1185">Reference proteome</keyword>
<evidence type="ECO:0000313" key="2">
    <source>
        <dbReference type="Proteomes" id="UP000037755"/>
    </source>
</evidence>
<dbReference type="AlphaFoldDB" id="A0A0M8MG60"/>
<sequence length="422" mass="47089">MRQVTINQIANAFIPAREITDAKLFAGREAQVKDAYYALNTDGANIAIVGGRGIGKSSLARQIINIGQGNNEILDKLNIYHDAKLDYLTIYLACGNNIKTIDDLLRRLITTKECLLDWIYDIASARKELGKFQSGLDIGVLKIGGDDSVEKTSIPSISSHEIDVIFQNIISEILKAKITKNGILIVVDEFDQIDDPSGFAKLLKSLATNTPGLKFCIVGVAQDIQYLMKEHGSTDRLFAGSVINLPSMSNPELTEIIRNAENSINDHIKFDDTATNKLIDLANGHPYIVHLIGKQALRTAYLEPRHELDENFITDTLNEIAEKEADPVLEGRYKKAVASSYQREGVLKSLVEVIQKDGEILTSDAYKVAIDYDIDNPSQYVGHLVSDEYGAELIKVRDRYYRFKDSLFTTYVKARPWLTSKK</sequence>
<dbReference type="PANTHER" id="PTHR34301:SF8">
    <property type="entry name" value="ATPASE DOMAIN-CONTAINING PROTEIN"/>
    <property type="match status" value="1"/>
</dbReference>
<evidence type="ECO:0000313" key="1">
    <source>
        <dbReference type="EMBL" id="KOS04908.1"/>
    </source>
</evidence>
<dbReference type="PANTHER" id="PTHR34301">
    <property type="entry name" value="DNA-BINDING PROTEIN-RELATED"/>
    <property type="match status" value="1"/>
</dbReference>
<accession>A0A0M8MG60</accession>
<dbReference type="PATRIC" id="fig|1202724.3.peg.365"/>
<dbReference type="InterPro" id="IPR027417">
    <property type="entry name" value="P-loop_NTPase"/>
</dbReference>
<dbReference type="Proteomes" id="UP000037755">
    <property type="component" value="Unassembled WGS sequence"/>
</dbReference>
<gene>
    <name evidence="1" type="ORF">AM493_01800</name>
</gene>
<dbReference type="STRING" id="1202724.AM493_01800"/>
<name>A0A0M8MG60_9FLAO</name>
<dbReference type="Gene3D" id="3.40.50.300">
    <property type="entry name" value="P-loop containing nucleotide triphosphate hydrolases"/>
    <property type="match status" value="1"/>
</dbReference>
<organism evidence="1 2">
    <name type="scientific">Flavobacterium akiainvivens</name>
    <dbReference type="NCBI Taxonomy" id="1202724"/>
    <lineage>
        <taxon>Bacteria</taxon>
        <taxon>Pseudomonadati</taxon>
        <taxon>Bacteroidota</taxon>
        <taxon>Flavobacteriia</taxon>
        <taxon>Flavobacteriales</taxon>
        <taxon>Flavobacteriaceae</taxon>
        <taxon>Flavobacterium</taxon>
    </lineage>
</organism>
<dbReference type="EMBL" id="LIYD01000005">
    <property type="protein sequence ID" value="KOS04908.1"/>
    <property type="molecule type" value="Genomic_DNA"/>
</dbReference>
<dbReference type="OrthoDB" id="1489171at2"/>
<dbReference type="RefSeq" id="WP_054405960.1">
    <property type="nucleotide sequence ID" value="NZ_FOYA01000004.1"/>
</dbReference>
<comment type="caution">
    <text evidence="1">The sequence shown here is derived from an EMBL/GenBank/DDBJ whole genome shotgun (WGS) entry which is preliminary data.</text>
</comment>
<dbReference type="SUPFAM" id="SSF52540">
    <property type="entry name" value="P-loop containing nucleoside triphosphate hydrolases"/>
    <property type="match status" value="1"/>
</dbReference>
<protein>
    <submittedName>
        <fullName evidence="1">Uncharacterized protein</fullName>
    </submittedName>
</protein>
<reference evidence="1 2" key="1">
    <citation type="submission" date="2015-08" db="EMBL/GenBank/DDBJ databases">
        <title>Whole genome sequence of Flavobacterium akiainvivens IK-1T, from decaying Wikstroemia oahuensis, an endemic Hawaiian shrub.</title>
        <authorList>
            <person name="Wan X."/>
            <person name="Hou S."/>
            <person name="Saito J."/>
            <person name="Donachie S."/>
        </authorList>
    </citation>
    <scope>NUCLEOTIDE SEQUENCE [LARGE SCALE GENOMIC DNA]</scope>
    <source>
        <strain evidence="1 2">IK-1</strain>
    </source>
</reference>
<proteinExistence type="predicted"/>